<sequence length="206" mass="23489">MSDNPLDINTNGTAATIVSESKLHKRYISVWNRTTRFADGREIDWDVVGHDTPYPTFVTVFTFDSIKKTTCILKEYAQGTNEVKYTCVAGSYDRRKHSSPLESAEHELSEEARLKGGRWICLLPEDQPDGISELKWGVNRFVPYLCLDPEDDPEPRARDNEECMQVIKDVSIADLKKFITLGQAMLPTVQTAWMALEYLATHRMLN</sequence>
<keyword evidence="2" id="KW-1185">Reference proteome</keyword>
<evidence type="ECO:0000313" key="1">
    <source>
        <dbReference type="EMBL" id="CDH54257.1"/>
    </source>
</evidence>
<dbReference type="AlphaFoldDB" id="A0A068RXB1"/>
<dbReference type="InterPro" id="IPR015797">
    <property type="entry name" value="NUDIX_hydrolase-like_dom_sf"/>
</dbReference>
<dbReference type="SUPFAM" id="SSF55811">
    <property type="entry name" value="Nudix"/>
    <property type="match status" value="1"/>
</dbReference>
<gene>
    <name evidence="1" type="ORF">LCOR_05520.1</name>
</gene>
<evidence type="ECO:0008006" key="3">
    <source>
        <dbReference type="Google" id="ProtNLM"/>
    </source>
</evidence>
<organism evidence="1 2">
    <name type="scientific">Lichtheimia corymbifera JMRC:FSU:9682</name>
    <dbReference type="NCBI Taxonomy" id="1263082"/>
    <lineage>
        <taxon>Eukaryota</taxon>
        <taxon>Fungi</taxon>
        <taxon>Fungi incertae sedis</taxon>
        <taxon>Mucoromycota</taxon>
        <taxon>Mucoromycotina</taxon>
        <taxon>Mucoromycetes</taxon>
        <taxon>Mucorales</taxon>
        <taxon>Lichtheimiaceae</taxon>
        <taxon>Lichtheimia</taxon>
    </lineage>
</organism>
<dbReference type="OrthoDB" id="185493at2759"/>
<reference evidence="1" key="1">
    <citation type="submission" date="2013-08" db="EMBL/GenBank/DDBJ databases">
        <title>Gene expansion shapes genome architecture in the human pathogen Lichtheimia corymbifera: an evolutionary genomics analysis in the ancient terrestrial Mucorales (Mucoromycotina).</title>
        <authorList>
            <person name="Schwartze V.U."/>
            <person name="Winter S."/>
            <person name="Shelest E."/>
            <person name="Marcet-Houben M."/>
            <person name="Horn F."/>
            <person name="Wehner S."/>
            <person name="Hoffmann K."/>
            <person name="Riege K."/>
            <person name="Sammeth M."/>
            <person name="Nowrousian M."/>
            <person name="Valiante V."/>
            <person name="Linde J."/>
            <person name="Jacobsen I.D."/>
            <person name="Marz M."/>
            <person name="Brakhage A.A."/>
            <person name="Gabaldon T."/>
            <person name="Bocker S."/>
            <person name="Voigt K."/>
        </authorList>
    </citation>
    <scope>NUCLEOTIDE SEQUENCE [LARGE SCALE GENOMIC DNA]</scope>
    <source>
        <strain evidence="1">FSU 9682</strain>
    </source>
</reference>
<protein>
    <recommendedName>
        <fullName evidence="3">Nudix hydrolase domain-containing protein</fullName>
    </recommendedName>
</protein>
<dbReference type="Proteomes" id="UP000027586">
    <property type="component" value="Unassembled WGS sequence"/>
</dbReference>
<evidence type="ECO:0000313" key="2">
    <source>
        <dbReference type="Proteomes" id="UP000027586"/>
    </source>
</evidence>
<dbReference type="EMBL" id="CBTN010000022">
    <property type="protein sequence ID" value="CDH54257.1"/>
    <property type="molecule type" value="Genomic_DNA"/>
</dbReference>
<accession>A0A068RXB1</accession>
<name>A0A068RXB1_9FUNG</name>
<comment type="caution">
    <text evidence="1">The sequence shown here is derived from an EMBL/GenBank/DDBJ whole genome shotgun (WGS) entry which is preliminary data.</text>
</comment>
<dbReference type="Gene3D" id="3.90.79.10">
    <property type="entry name" value="Nucleoside Triphosphate Pyrophosphohydrolase"/>
    <property type="match status" value="1"/>
</dbReference>
<proteinExistence type="predicted"/>
<dbReference type="VEuPathDB" id="FungiDB:LCOR_05520.1"/>